<evidence type="ECO:0000313" key="8">
    <source>
        <dbReference type="Proteomes" id="UP000278807"/>
    </source>
</evidence>
<evidence type="ECO:0000256" key="3">
    <source>
        <dbReference type="ARBA" id="ARBA00023242"/>
    </source>
</evidence>
<evidence type="ECO:0000256" key="1">
    <source>
        <dbReference type="ARBA" id="ARBA00023125"/>
    </source>
</evidence>
<dbReference type="WBParaSite" id="HNAJ_0000597801-mRNA-1">
    <property type="protein sequence ID" value="HNAJ_0000597801-mRNA-1"/>
    <property type="gene ID" value="HNAJ_0000597801"/>
</dbReference>
<comment type="subcellular location">
    <subcellularLocation>
        <location evidence="4 5">Nucleus</location>
    </subcellularLocation>
</comment>
<organism evidence="9">
    <name type="scientific">Rodentolepis nana</name>
    <name type="common">Dwarf tapeworm</name>
    <name type="synonym">Hymenolepis nana</name>
    <dbReference type="NCBI Taxonomy" id="102285"/>
    <lineage>
        <taxon>Eukaryota</taxon>
        <taxon>Metazoa</taxon>
        <taxon>Spiralia</taxon>
        <taxon>Lophotrochozoa</taxon>
        <taxon>Platyhelminthes</taxon>
        <taxon>Cestoda</taxon>
        <taxon>Eucestoda</taxon>
        <taxon>Cyclophyllidea</taxon>
        <taxon>Hymenolepididae</taxon>
        <taxon>Rodentolepis</taxon>
    </lineage>
</organism>
<keyword evidence="2 4" id="KW-0371">Homeobox</keyword>
<feature type="DNA-binding region" description="Homeobox" evidence="4">
    <location>
        <begin position="22"/>
        <end position="47"/>
    </location>
</feature>
<reference evidence="9" key="1">
    <citation type="submission" date="2017-02" db="UniProtKB">
        <authorList>
            <consortium name="WormBaseParasite"/>
        </authorList>
    </citation>
    <scope>IDENTIFICATION</scope>
</reference>
<dbReference type="GO" id="GO:0000981">
    <property type="term" value="F:DNA-binding transcription factor activity, RNA polymerase II-specific"/>
    <property type="evidence" value="ECO:0007669"/>
    <property type="project" value="TreeGrafter"/>
</dbReference>
<dbReference type="InterPro" id="IPR009057">
    <property type="entry name" value="Homeodomain-like_sf"/>
</dbReference>
<keyword evidence="1 4" id="KW-0238">DNA-binding</keyword>
<dbReference type="PANTHER" id="PTHR11636:SF5">
    <property type="entry name" value="POU DOMAIN MOTIF 3, ISOFORM F"/>
    <property type="match status" value="1"/>
</dbReference>
<evidence type="ECO:0000313" key="7">
    <source>
        <dbReference type="EMBL" id="VDO01835.1"/>
    </source>
</evidence>
<feature type="domain" description="Homeobox" evidence="6">
    <location>
        <begin position="20"/>
        <end position="46"/>
    </location>
</feature>
<reference evidence="7 8" key="2">
    <citation type="submission" date="2018-11" db="EMBL/GenBank/DDBJ databases">
        <authorList>
            <consortium name="Pathogen Informatics"/>
        </authorList>
    </citation>
    <scope>NUCLEOTIDE SEQUENCE [LARGE SCALE GENOMIC DNA]</scope>
</reference>
<dbReference type="AlphaFoldDB" id="A0A0R3TFY7"/>
<evidence type="ECO:0000256" key="4">
    <source>
        <dbReference type="PROSITE-ProRule" id="PRU00108"/>
    </source>
</evidence>
<dbReference type="PROSITE" id="PS50071">
    <property type="entry name" value="HOMEOBOX_2"/>
    <property type="match status" value="1"/>
</dbReference>
<dbReference type="GO" id="GO:0005634">
    <property type="term" value="C:nucleus"/>
    <property type="evidence" value="ECO:0007669"/>
    <property type="project" value="UniProtKB-SubCell"/>
</dbReference>
<proteinExistence type="predicted"/>
<dbReference type="InterPro" id="IPR001356">
    <property type="entry name" value="HD"/>
</dbReference>
<gene>
    <name evidence="7" type="ORF">HNAJ_LOCUS5975</name>
</gene>
<dbReference type="GO" id="GO:0000978">
    <property type="term" value="F:RNA polymerase II cis-regulatory region sequence-specific DNA binding"/>
    <property type="evidence" value="ECO:0007669"/>
    <property type="project" value="TreeGrafter"/>
</dbReference>
<evidence type="ECO:0000313" key="9">
    <source>
        <dbReference type="WBParaSite" id="HNAJ_0000597801-mRNA-1"/>
    </source>
</evidence>
<dbReference type="Pfam" id="PF00046">
    <property type="entry name" value="Homeodomain"/>
    <property type="match status" value="1"/>
</dbReference>
<evidence type="ECO:0000256" key="2">
    <source>
        <dbReference type="ARBA" id="ARBA00023155"/>
    </source>
</evidence>
<dbReference type="Proteomes" id="UP000278807">
    <property type="component" value="Unassembled WGS sequence"/>
</dbReference>
<accession>A0A0R3TFY7</accession>
<dbReference type="Gene3D" id="1.10.10.60">
    <property type="entry name" value="Homeodomain-like"/>
    <property type="match status" value="1"/>
</dbReference>
<dbReference type="SUPFAM" id="SSF46689">
    <property type="entry name" value="Homeodomain-like"/>
    <property type="match status" value="1"/>
</dbReference>
<dbReference type="STRING" id="102285.A0A0R3TFY7"/>
<dbReference type="PANTHER" id="PTHR11636">
    <property type="entry name" value="POU DOMAIN"/>
    <property type="match status" value="1"/>
</dbReference>
<keyword evidence="8" id="KW-1185">Reference proteome</keyword>
<protein>
    <submittedName>
        <fullName evidence="9">Homeobox domain-containing protein</fullName>
    </submittedName>
</protein>
<dbReference type="InterPro" id="IPR050255">
    <property type="entry name" value="POU_domain_TF"/>
</dbReference>
<dbReference type="EMBL" id="UZAE01005784">
    <property type="protein sequence ID" value="VDO01835.1"/>
    <property type="molecule type" value="Genomic_DNA"/>
</dbReference>
<sequence>MRLVRRNWSCCLQNGTRISQLANQLNYDREVIRVWFCNKRQSFRNSSSSQSIIVNSRTGDQTAPWLPFHIPFDDEVPIDLSNKPSSQ</sequence>
<name>A0A0R3TFY7_RODNA</name>
<keyword evidence="3 4" id="KW-0539">Nucleus</keyword>
<evidence type="ECO:0000256" key="5">
    <source>
        <dbReference type="RuleBase" id="RU000682"/>
    </source>
</evidence>
<dbReference type="OrthoDB" id="10066259at2759"/>
<evidence type="ECO:0000259" key="6">
    <source>
        <dbReference type="PROSITE" id="PS50071"/>
    </source>
</evidence>